<comment type="cofactor">
    <cofactor evidence="1">
        <name>pyridoxal 5'-phosphate</name>
        <dbReference type="ChEBI" id="CHEBI:597326"/>
    </cofactor>
</comment>
<keyword evidence="9 10" id="KW-0663">Pyridoxal phosphate</keyword>
<dbReference type="InterPro" id="IPR050103">
    <property type="entry name" value="Class-III_PLP-dep_AT"/>
</dbReference>
<dbReference type="Pfam" id="PF00202">
    <property type="entry name" value="Aminotran_3"/>
    <property type="match status" value="1"/>
</dbReference>
<comment type="pathway">
    <text evidence="3">Amino-acid biosynthesis; L-arginine biosynthesis; N(2)-acetyl-L-ornithine from L-glutamate: step 4/4.</text>
</comment>
<protein>
    <recommendedName>
        <fullName evidence="5">acetylornithine transaminase</fullName>
        <ecNumber evidence="5">2.6.1.11</ecNumber>
    </recommendedName>
</protein>
<dbReference type="Gene3D" id="3.90.1150.10">
    <property type="entry name" value="Aspartate Aminotransferase, domain 1"/>
    <property type="match status" value="1"/>
</dbReference>
<dbReference type="CDD" id="cd00610">
    <property type="entry name" value="OAT_like"/>
    <property type="match status" value="1"/>
</dbReference>
<keyword evidence="6 11" id="KW-0032">Aminotransferase</keyword>
<proteinExistence type="inferred from homology"/>
<evidence type="ECO:0000256" key="10">
    <source>
        <dbReference type="RuleBase" id="RU003560"/>
    </source>
</evidence>
<dbReference type="InterPro" id="IPR004636">
    <property type="entry name" value="AcOrn/SuccOrn_fam"/>
</dbReference>
<evidence type="ECO:0000256" key="9">
    <source>
        <dbReference type="ARBA" id="ARBA00022898"/>
    </source>
</evidence>
<dbReference type="PROSITE" id="PS00600">
    <property type="entry name" value="AA_TRANSFER_CLASS_3"/>
    <property type="match status" value="1"/>
</dbReference>
<evidence type="ECO:0000256" key="3">
    <source>
        <dbReference type="ARBA" id="ARBA00005024"/>
    </source>
</evidence>
<dbReference type="GO" id="GO:0003992">
    <property type="term" value="F:N2-acetyl-L-ornithine:2-oxoglutarate 5-aminotransferase activity"/>
    <property type="evidence" value="ECO:0007669"/>
    <property type="project" value="UniProtKB-EC"/>
</dbReference>
<dbReference type="InterPro" id="IPR015424">
    <property type="entry name" value="PyrdxlP-dep_Trfase"/>
</dbReference>
<dbReference type="NCBIfam" id="TIGR00707">
    <property type="entry name" value="argD"/>
    <property type="match status" value="1"/>
</dbReference>
<sequence>MISAVRRAHQPPKAIRRMIATVRTTGPLLGLYPQPPQTFTHGIGARLFDKSGASFLDFNSGIAVNALGHGDKDVAHAVADQATRLIHLSNLYTNEYAEVCASRLVSALANNDWWGPDPKVFFCNSGTEANEAALKFARKHAHITNPAAPRAGILSFTHAFHGRSMGALSATPNLKYQTPFLPLVPHFHTSPFNDARALENCQWDDICGVIVEPMQGEGGVFPATEEFLKELRRKCDQHKAVLIFDEIQCGIGRSGKIFYHHLTSVSPDIVTLAKPLANGIPMGATILRSNVASSIKPGDHGTTFGGNPLATRVACVVLDKINNPEFLGHVRTVSDKLFSRLHVLVAKYPKILKEVRGKGLLVGVEMQGGAQATTFVDLCLEHGNVLVISAGQNTIRMAPPLIISEAEIDIACDVFDKVAEIMNSK</sequence>
<dbReference type="GO" id="GO:0006526">
    <property type="term" value="P:L-arginine biosynthetic process"/>
    <property type="evidence" value="ECO:0007669"/>
    <property type="project" value="UniProtKB-ARBA"/>
</dbReference>
<dbReference type="EC" id="2.6.1.11" evidence="5"/>
<dbReference type="InterPro" id="IPR015421">
    <property type="entry name" value="PyrdxlP-dep_Trfase_major"/>
</dbReference>
<evidence type="ECO:0000256" key="7">
    <source>
        <dbReference type="ARBA" id="ARBA00022605"/>
    </source>
</evidence>
<comment type="similarity">
    <text evidence="4 10">Belongs to the class-III pyridoxal-phosphate-dependent aminotransferase family.</text>
</comment>
<dbReference type="GO" id="GO:0030170">
    <property type="term" value="F:pyridoxal phosphate binding"/>
    <property type="evidence" value="ECO:0007669"/>
    <property type="project" value="InterPro"/>
</dbReference>
<keyword evidence="8" id="KW-0808">Transferase</keyword>
<evidence type="ECO:0000256" key="6">
    <source>
        <dbReference type="ARBA" id="ARBA00022576"/>
    </source>
</evidence>
<dbReference type="NCBIfam" id="NF002325">
    <property type="entry name" value="PRK01278.1"/>
    <property type="match status" value="1"/>
</dbReference>
<dbReference type="InterPro" id="IPR015422">
    <property type="entry name" value="PyrdxlP-dep_Trfase_small"/>
</dbReference>
<name>A0AAD5XHG9_9FUNG</name>
<keyword evidence="12" id="KW-1185">Reference proteome</keyword>
<dbReference type="InterPro" id="IPR049704">
    <property type="entry name" value="Aminotrans_3_PPA_site"/>
</dbReference>
<evidence type="ECO:0000313" key="11">
    <source>
        <dbReference type="EMBL" id="KAJ3120794.1"/>
    </source>
</evidence>
<gene>
    <name evidence="11" type="primary">ARG8</name>
    <name evidence="11" type="ORF">HK100_012646</name>
</gene>
<comment type="subcellular location">
    <subcellularLocation>
        <location evidence="2">Mitochondrion</location>
    </subcellularLocation>
</comment>
<dbReference type="EMBL" id="JADGJH010000935">
    <property type="protein sequence ID" value="KAJ3120794.1"/>
    <property type="molecule type" value="Genomic_DNA"/>
</dbReference>
<evidence type="ECO:0000256" key="1">
    <source>
        <dbReference type="ARBA" id="ARBA00001933"/>
    </source>
</evidence>
<organism evidence="11 12">
    <name type="scientific">Physocladia obscura</name>
    <dbReference type="NCBI Taxonomy" id="109957"/>
    <lineage>
        <taxon>Eukaryota</taxon>
        <taxon>Fungi</taxon>
        <taxon>Fungi incertae sedis</taxon>
        <taxon>Chytridiomycota</taxon>
        <taxon>Chytridiomycota incertae sedis</taxon>
        <taxon>Chytridiomycetes</taxon>
        <taxon>Chytridiales</taxon>
        <taxon>Chytriomycetaceae</taxon>
        <taxon>Physocladia</taxon>
    </lineage>
</organism>
<dbReference type="SUPFAM" id="SSF53383">
    <property type="entry name" value="PLP-dependent transferases"/>
    <property type="match status" value="1"/>
</dbReference>
<dbReference type="GO" id="GO:0005759">
    <property type="term" value="C:mitochondrial matrix"/>
    <property type="evidence" value="ECO:0007669"/>
    <property type="project" value="TreeGrafter"/>
</dbReference>
<evidence type="ECO:0000313" key="12">
    <source>
        <dbReference type="Proteomes" id="UP001211907"/>
    </source>
</evidence>
<reference evidence="11" key="1">
    <citation type="submission" date="2020-05" db="EMBL/GenBank/DDBJ databases">
        <title>Phylogenomic resolution of chytrid fungi.</title>
        <authorList>
            <person name="Stajich J.E."/>
            <person name="Amses K."/>
            <person name="Simmons R."/>
            <person name="Seto K."/>
            <person name="Myers J."/>
            <person name="Bonds A."/>
            <person name="Quandt C.A."/>
            <person name="Barry K."/>
            <person name="Liu P."/>
            <person name="Grigoriev I."/>
            <person name="Longcore J.E."/>
            <person name="James T.Y."/>
        </authorList>
    </citation>
    <scope>NUCLEOTIDE SEQUENCE</scope>
    <source>
        <strain evidence="11">JEL0513</strain>
    </source>
</reference>
<evidence type="ECO:0000256" key="5">
    <source>
        <dbReference type="ARBA" id="ARBA00012919"/>
    </source>
</evidence>
<evidence type="ECO:0000256" key="8">
    <source>
        <dbReference type="ARBA" id="ARBA00022679"/>
    </source>
</evidence>
<dbReference type="GO" id="GO:0042802">
    <property type="term" value="F:identical protein binding"/>
    <property type="evidence" value="ECO:0007669"/>
    <property type="project" value="TreeGrafter"/>
</dbReference>
<dbReference type="AlphaFoldDB" id="A0AAD5XHG9"/>
<dbReference type="InterPro" id="IPR005814">
    <property type="entry name" value="Aminotrans_3"/>
</dbReference>
<dbReference type="Gene3D" id="3.40.640.10">
    <property type="entry name" value="Type I PLP-dependent aspartate aminotransferase-like (Major domain)"/>
    <property type="match status" value="1"/>
</dbReference>
<keyword evidence="7" id="KW-0028">Amino-acid biosynthesis</keyword>
<evidence type="ECO:0000256" key="2">
    <source>
        <dbReference type="ARBA" id="ARBA00004173"/>
    </source>
</evidence>
<evidence type="ECO:0000256" key="4">
    <source>
        <dbReference type="ARBA" id="ARBA00008954"/>
    </source>
</evidence>
<dbReference type="PIRSF" id="PIRSF000521">
    <property type="entry name" value="Transaminase_4ab_Lys_Orn"/>
    <property type="match status" value="1"/>
</dbReference>
<dbReference type="PANTHER" id="PTHR11986:SF79">
    <property type="entry name" value="ACETYLORNITHINE AMINOTRANSFERASE, MITOCHONDRIAL"/>
    <property type="match status" value="1"/>
</dbReference>
<dbReference type="Proteomes" id="UP001211907">
    <property type="component" value="Unassembled WGS sequence"/>
</dbReference>
<comment type="caution">
    <text evidence="11">The sequence shown here is derived from an EMBL/GenBank/DDBJ whole genome shotgun (WGS) entry which is preliminary data.</text>
</comment>
<dbReference type="FunFam" id="3.40.640.10:FF:000004">
    <property type="entry name" value="Acetylornithine aminotransferase"/>
    <property type="match status" value="1"/>
</dbReference>
<accession>A0AAD5XHG9</accession>
<dbReference type="PANTHER" id="PTHR11986">
    <property type="entry name" value="AMINOTRANSFERASE CLASS III"/>
    <property type="match status" value="1"/>
</dbReference>